<protein>
    <submittedName>
        <fullName evidence="7">Alpha-hydroxy-acid oxidizing protein</fullName>
    </submittedName>
</protein>
<proteinExistence type="inferred from homology"/>
<feature type="domain" description="FMN hydroxy acid dehydrogenase" evidence="6">
    <location>
        <begin position="1"/>
        <end position="379"/>
    </location>
</feature>
<dbReference type="RefSeq" id="WP_207881258.1">
    <property type="nucleotide sequence ID" value="NZ_JAFVMF010000008.1"/>
</dbReference>
<sequence>MEFSGIDDMRRLANRRLPRLFRDYVDGGSFQEKTLEANRAAFGRWTITPRCLSDVSRVDLETGCLGERWGAPFMLAPLGFGGMMWPGGESFAASAAARIGVPMGVSTFSITSMEELSRTNDAKLYSQIYVFRDRGLTQDMLARARACGFRTIILTVDTPITPLRRRDARNGFRRLTRPSPALLASMALHPRWSLGMARGGKPRIGNLEPYDMGATLLEQAGNAAGQIDPTLTWRDLDWLRAEWAGKLVVKGVMESDDARACMSAGADGVVVSNHGGRQMDPAPATLDVLQDVVAAVAGRGDVILDSGVRCGGDVVTALALGATAVAIGRPWAWGLAAGGHAGVMATLEGLAKEIRDVMALAGLTSIAALRDRGAAILRARTN</sequence>
<keyword evidence="8" id="KW-1185">Reference proteome</keyword>
<gene>
    <name evidence="7" type="ORF">J2D73_09050</name>
</gene>
<dbReference type="InterPro" id="IPR013785">
    <property type="entry name" value="Aldolase_TIM"/>
</dbReference>
<keyword evidence="2" id="KW-0285">Flavoprotein</keyword>
<dbReference type="PANTHER" id="PTHR10578">
    <property type="entry name" value="S -2-HYDROXY-ACID OXIDASE-RELATED"/>
    <property type="match status" value="1"/>
</dbReference>
<comment type="similarity">
    <text evidence="5">Belongs to the FMN-dependent alpha-hydroxy acid dehydrogenase family.</text>
</comment>
<dbReference type="EMBL" id="JAFVMF010000008">
    <property type="protein sequence ID" value="MBO1359942.1"/>
    <property type="molecule type" value="Genomic_DNA"/>
</dbReference>
<dbReference type="InterPro" id="IPR000262">
    <property type="entry name" value="FMN-dep_DH"/>
</dbReference>
<dbReference type="Proteomes" id="UP000664771">
    <property type="component" value="Unassembled WGS sequence"/>
</dbReference>
<comment type="caution">
    <text evidence="7">The sequence shown here is derived from an EMBL/GenBank/DDBJ whole genome shotgun (WGS) entry which is preliminary data.</text>
</comment>
<dbReference type="Gene3D" id="3.20.20.70">
    <property type="entry name" value="Aldolase class I"/>
    <property type="match status" value="1"/>
</dbReference>
<evidence type="ECO:0000256" key="2">
    <source>
        <dbReference type="ARBA" id="ARBA00022630"/>
    </source>
</evidence>
<evidence type="ECO:0000256" key="4">
    <source>
        <dbReference type="ARBA" id="ARBA00023002"/>
    </source>
</evidence>
<dbReference type="SUPFAM" id="SSF51395">
    <property type="entry name" value="FMN-linked oxidoreductases"/>
    <property type="match status" value="1"/>
</dbReference>
<keyword evidence="4" id="KW-0560">Oxidoreductase</keyword>
<evidence type="ECO:0000256" key="1">
    <source>
        <dbReference type="ARBA" id="ARBA00001917"/>
    </source>
</evidence>
<dbReference type="PIRSF" id="PIRSF000138">
    <property type="entry name" value="Al-hdrx_acd_dh"/>
    <property type="match status" value="1"/>
</dbReference>
<reference evidence="7 8" key="1">
    <citation type="submission" date="2021-03" db="EMBL/GenBank/DDBJ databases">
        <title>The complete genome sequence of Acetobacter sacchari TBRC 11175.</title>
        <authorList>
            <person name="Charoenyingcharoen P."/>
            <person name="Yukphan P."/>
        </authorList>
    </citation>
    <scope>NUCLEOTIDE SEQUENCE [LARGE SCALE GENOMIC DNA]</scope>
    <source>
        <strain evidence="7 8">TBRC 11175</strain>
    </source>
</reference>
<evidence type="ECO:0000259" key="6">
    <source>
        <dbReference type="PROSITE" id="PS51349"/>
    </source>
</evidence>
<dbReference type="Pfam" id="PF01070">
    <property type="entry name" value="FMN_dh"/>
    <property type="match status" value="1"/>
</dbReference>
<dbReference type="InterPro" id="IPR008259">
    <property type="entry name" value="FMN_hydac_DH_AS"/>
</dbReference>
<evidence type="ECO:0000256" key="5">
    <source>
        <dbReference type="ARBA" id="ARBA00024042"/>
    </source>
</evidence>
<dbReference type="CDD" id="cd02809">
    <property type="entry name" value="alpha_hydroxyacid_oxid_FMN"/>
    <property type="match status" value="1"/>
</dbReference>
<dbReference type="PANTHER" id="PTHR10578:SF107">
    <property type="entry name" value="2-HYDROXYACID OXIDASE 1"/>
    <property type="match status" value="1"/>
</dbReference>
<organism evidence="7 8">
    <name type="scientific">Acetobacter sacchari</name>
    <dbReference type="NCBI Taxonomy" id="2661687"/>
    <lineage>
        <taxon>Bacteria</taxon>
        <taxon>Pseudomonadati</taxon>
        <taxon>Pseudomonadota</taxon>
        <taxon>Alphaproteobacteria</taxon>
        <taxon>Acetobacterales</taxon>
        <taxon>Acetobacteraceae</taxon>
        <taxon>Acetobacter</taxon>
    </lineage>
</organism>
<dbReference type="PROSITE" id="PS51349">
    <property type="entry name" value="FMN_HYDROXY_ACID_DH_2"/>
    <property type="match status" value="1"/>
</dbReference>
<evidence type="ECO:0000313" key="7">
    <source>
        <dbReference type="EMBL" id="MBO1359942.1"/>
    </source>
</evidence>
<keyword evidence="3" id="KW-0288">FMN</keyword>
<dbReference type="PROSITE" id="PS00557">
    <property type="entry name" value="FMN_HYDROXY_ACID_DH_1"/>
    <property type="match status" value="1"/>
</dbReference>
<dbReference type="InterPro" id="IPR012133">
    <property type="entry name" value="Alpha-hydoxy_acid_DH_FMN"/>
</dbReference>
<accession>A0ABS3LVK2</accession>
<evidence type="ECO:0000313" key="8">
    <source>
        <dbReference type="Proteomes" id="UP000664771"/>
    </source>
</evidence>
<comment type="cofactor">
    <cofactor evidence="1">
        <name>FMN</name>
        <dbReference type="ChEBI" id="CHEBI:58210"/>
    </cofactor>
</comment>
<dbReference type="InterPro" id="IPR037396">
    <property type="entry name" value="FMN_HAD"/>
</dbReference>
<name>A0ABS3LVK2_9PROT</name>
<evidence type="ECO:0000256" key="3">
    <source>
        <dbReference type="ARBA" id="ARBA00022643"/>
    </source>
</evidence>